<gene>
    <name evidence="2" type="ORF">ACHHYP_00615</name>
</gene>
<dbReference type="OrthoDB" id="79344at2759"/>
<feature type="coiled-coil region" evidence="1">
    <location>
        <begin position="62"/>
        <end position="126"/>
    </location>
</feature>
<evidence type="ECO:0000256" key="1">
    <source>
        <dbReference type="SAM" id="Coils"/>
    </source>
</evidence>
<dbReference type="AlphaFoldDB" id="A0A1V9ZUE3"/>
<evidence type="ECO:0000313" key="2">
    <source>
        <dbReference type="EMBL" id="OQS01581.1"/>
    </source>
</evidence>
<comment type="caution">
    <text evidence="2">The sequence shown here is derived from an EMBL/GenBank/DDBJ whole genome shotgun (WGS) entry which is preliminary data.</text>
</comment>
<proteinExistence type="predicted"/>
<accession>A0A1V9ZUE3</accession>
<keyword evidence="3" id="KW-1185">Reference proteome</keyword>
<evidence type="ECO:0000313" key="3">
    <source>
        <dbReference type="Proteomes" id="UP000243579"/>
    </source>
</evidence>
<organism evidence="2 3">
    <name type="scientific">Achlya hypogyna</name>
    <name type="common">Oomycete</name>
    <name type="synonym">Protoachlya hypogyna</name>
    <dbReference type="NCBI Taxonomy" id="1202772"/>
    <lineage>
        <taxon>Eukaryota</taxon>
        <taxon>Sar</taxon>
        <taxon>Stramenopiles</taxon>
        <taxon>Oomycota</taxon>
        <taxon>Saprolegniomycetes</taxon>
        <taxon>Saprolegniales</taxon>
        <taxon>Achlyaceae</taxon>
        <taxon>Achlya</taxon>
    </lineage>
</organism>
<dbReference type="EMBL" id="JNBR01000005">
    <property type="protein sequence ID" value="OQS01581.1"/>
    <property type="molecule type" value="Genomic_DNA"/>
</dbReference>
<sequence length="187" mass="21246">MRVQDAETGEWLVIPDTEDVASTAPQSPGRYAAAGMFSPHSLRDSIAPIHAETQSTRMLGDHVGWQSKMDALREEYARAARESLRGLFAELENPHLTQLQRQELQVKILEKMKHRLKTQLEGLVAEELAREEDRQAKLHAEVSSVARNRLAAKHATERSYYASLITHMREEGNLLLTATMEQFNMLR</sequence>
<dbReference type="Proteomes" id="UP000243579">
    <property type="component" value="Unassembled WGS sequence"/>
</dbReference>
<reference evidence="2 3" key="1">
    <citation type="journal article" date="2014" name="Genome Biol. Evol.">
        <title>The secreted proteins of Achlya hypogyna and Thraustotheca clavata identify the ancestral oomycete secretome and reveal gene acquisitions by horizontal gene transfer.</title>
        <authorList>
            <person name="Misner I."/>
            <person name="Blouin N."/>
            <person name="Leonard G."/>
            <person name="Richards T.A."/>
            <person name="Lane C.E."/>
        </authorList>
    </citation>
    <scope>NUCLEOTIDE SEQUENCE [LARGE SCALE GENOMIC DNA]</scope>
    <source>
        <strain evidence="2 3">ATCC 48635</strain>
    </source>
</reference>
<protein>
    <submittedName>
        <fullName evidence="2">Uncharacterized protein</fullName>
    </submittedName>
</protein>
<name>A0A1V9ZUE3_ACHHY</name>
<keyword evidence="1" id="KW-0175">Coiled coil</keyword>